<dbReference type="InterPro" id="IPR024131">
    <property type="entry name" value="UPF0489"/>
</dbReference>
<accession>H3GPL8</accession>
<comment type="similarity">
    <text evidence="1">Belongs to the UPF0489 family.</text>
</comment>
<dbReference type="PANTHER" id="PTHR13225">
    <property type="entry name" value="MISEXPRESSION SUPPRESSOR OF RAS 6"/>
    <property type="match status" value="1"/>
</dbReference>
<reference evidence="2" key="2">
    <citation type="submission" date="2015-06" db="UniProtKB">
        <authorList>
            <consortium name="EnsemblProtists"/>
        </authorList>
    </citation>
    <scope>IDENTIFICATION</scope>
    <source>
        <strain evidence="2">Pr102</strain>
    </source>
</reference>
<name>H3GPL8_PHYRM</name>
<dbReference type="InParanoid" id="H3GPL8"/>
<dbReference type="Pfam" id="PF12640">
    <property type="entry name" value="UPF0489"/>
    <property type="match status" value="1"/>
</dbReference>
<protein>
    <submittedName>
        <fullName evidence="2">Uncharacterized protein</fullName>
    </submittedName>
</protein>
<dbReference type="Proteomes" id="UP000005238">
    <property type="component" value="Unassembled WGS sequence"/>
</dbReference>
<proteinExistence type="inferred from homology"/>
<organism evidence="2 3">
    <name type="scientific">Phytophthora ramorum</name>
    <name type="common">Sudden oak death agent</name>
    <dbReference type="NCBI Taxonomy" id="164328"/>
    <lineage>
        <taxon>Eukaryota</taxon>
        <taxon>Sar</taxon>
        <taxon>Stramenopiles</taxon>
        <taxon>Oomycota</taxon>
        <taxon>Peronosporomycetes</taxon>
        <taxon>Peronosporales</taxon>
        <taxon>Peronosporaceae</taxon>
        <taxon>Phytophthora</taxon>
    </lineage>
</organism>
<dbReference type="PANTHER" id="PTHR13225:SF3">
    <property type="entry name" value="UPF0489 PROTEIN C5ORF22"/>
    <property type="match status" value="1"/>
</dbReference>
<evidence type="ECO:0000256" key="1">
    <source>
        <dbReference type="ARBA" id="ARBA00007099"/>
    </source>
</evidence>
<evidence type="ECO:0000313" key="2">
    <source>
        <dbReference type="EnsemblProtists" id="Phyra78657"/>
    </source>
</evidence>
<dbReference type="STRING" id="164328.H3GPL8"/>
<dbReference type="HOGENOM" id="CLU_046339_0_0_1"/>
<dbReference type="EnsemblProtists" id="Phyra78657">
    <property type="protein sequence ID" value="Phyra78657"/>
    <property type="gene ID" value="Phyra78657"/>
</dbReference>
<keyword evidence="3" id="KW-1185">Reference proteome</keyword>
<dbReference type="VEuPathDB" id="FungiDB:KRP22_792"/>
<sequence>MPASALPVVVVDDHHHCLPDIHLAIRQRRLPFSNIHVLHVDAHPDLSFPTALNTEVIFHPETLYDELDESVAGIAEFLLPLVFAGHVNQITWLKPAWATQKMLMVMLQMPAGSFKQLVIGKRKVSGAMGVTSELPHFVEDELFCAVEDMDASSVRNWDLFATEPSSSKDSSAVATEAIDNARQKSKGFVLDIDLDYFSTWDPFRKDLETRIGKSAVMIVTQVFSSVRYKRAPLEVVTAKHRNSERRTFCELIKRLQAADTQEDNTSRRAEWANIVNELALLYSEDVDAEALLGEFTQVLEQFRDDESARHEIWTAGPFLDLPHHESSQEEIERMVNELEQFLRKHALDTANPPAIVTIAKSTGDEYLPPHQLDVVLTSVLRMLERVYGELAIKFIDYESVEDSDDDDK</sequence>
<dbReference type="eggNOG" id="ENOG502QW2U">
    <property type="taxonomic scope" value="Eukaryota"/>
</dbReference>
<evidence type="ECO:0000313" key="3">
    <source>
        <dbReference type="Proteomes" id="UP000005238"/>
    </source>
</evidence>
<dbReference type="AlphaFoldDB" id="H3GPL8"/>
<dbReference type="OMA" id="RIFWHLE"/>
<reference evidence="3" key="1">
    <citation type="journal article" date="2006" name="Science">
        <title>Phytophthora genome sequences uncover evolutionary origins and mechanisms of pathogenesis.</title>
        <authorList>
            <person name="Tyler B.M."/>
            <person name="Tripathy S."/>
            <person name="Zhang X."/>
            <person name="Dehal P."/>
            <person name="Jiang R.H."/>
            <person name="Aerts A."/>
            <person name="Arredondo F.D."/>
            <person name="Baxter L."/>
            <person name="Bensasson D."/>
            <person name="Beynon J.L."/>
            <person name="Chapman J."/>
            <person name="Damasceno C.M."/>
            <person name="Dorrance A.E."/>
            <person name="Dou D."/>
            <person name="Dickerman A.W."/>
            <person name="Dubchak I.L."/>
            <person name="Garbelotto M."/>
            <person name="Gijzen M."/>
            <person name="Gordon S.G."/>
            <person name="Govers F."/>
            <person name="Grunwald N.J."/>
            <person name="Huang W."/>
            <person name="Ivors K.L."/>
            <person name="Jones R.W."/>
            <person name="Kamoun S."/>
            <person name="Krampis K."/>
            <person name="Lamour K.H."/>
            <person name="Lee M.K."/>
            <person name="McDonald W.H."/>
            <person name="Medina M."/>
            <person name="Meijer H.J."/>
            <person name="Nordberg E.K."/>
            <person name="Maclean D.J."/>
            <person name="Ospina-Giraldo M.D."/>
            <person name="Morris P.F."/>
            <person name="Phuntumart V."/>
            <person name="Putnam N.H."/>
            <person name="Rash S."/>
            <person name="Rose J.K."/>
            <person name="Sakihama Y."/>
            <person name="Salamov A.A."/>
            <person name="Savidor A."/>
            <person name="Scheuring C.F."/>
            <person name="Smith B.M."/>
            <person name="Sobral B.W."/>
            <person name="Terry A."/>
            <person name="Torto-Alalibo T.A."/>
            <person name="Win J."/>
            <person name="Xu Z."/>
            <person name="Zhang H."/>
            <person name="Grigoriev I.V."/>
            <person name="Rokhsar D.S."/>
            <person name="Boore J.L."/>
        </authorList>
    </citation>
    <scope>NUCLEOTIDE SEQUENCE [LARGE SCALE GENOMIC DNA]</scope>
    <source>
        <strain evidence="3">Pr102</strain>
    </source>
</reference>
<dbReference type="EMBL" id="DS566030">
    <property type="status" value="NOT_ANNOTATED_CDS"/>
    <property type="molecule type" value="Genomic_DNA"/>
</dbReference>
<dbReference type="VEuPathDB" id="FungiDB:KRP23_5259"/>